<sequence>MQPLVNYEHDSEIVIIQKRSFKELDIWISDINFSIEECDYLAKIASNKLKDSALRDEFLDMIHQSMDLLSNLQSFRNATENLSECTDLECDLVFLNEHEEIRLLYLNHLKKYRSLKKKAFTVLLK</sequence>
<reference evidence="1" key="1">
    <citation type="journal article" date="2014" name="Int. J. Syst. Evol. Microbiol.">
        <title>Complete genome sequence of Corynebacterium casei LMG S-19264T (=DSM 44701T), isolated from a smear-ripened cheese.</title>
        <authorList>
            <consortium name="US DOE Joint Genome Institute (JGI-PGF)"/>
            <person name="Walter F."/>
            <person name="Albersmeier A."/>
            <person name="Kalinowski J."/>
            <person name="Ruckert C."/>
        </authorList>
    </citation>
    <scope>NUCLEOTIDE SEQUENCE</scope>
    <source>
        <strain evidence="1">CGMCC 1.15763</strain>
    </source>
</reference>
<organism evidence="1 2">
    <name type="scientific">Polaribacter pacificus</name>
    <dbReference type="NCBI Taxonomy" id="1775173"/>
    <lineage>
        <taxon>Bacteria</taxon>
        <taxon>Pseudomonadati</taxon>
        <taxon>Bacteroidota</taxon>
        <taxon>Flavobacteriia</taxon>
        <taxon>Flavobacteriales</taxon>
        <taxon>Flavobacteriaceae</taxon>
    </lineage>
</organism>
<evidence type="ECO:0000313" key="1">
    <source>
        <dbReference type="EMBL" id="GGG87858.1"/>
    </source>
</evidence>
<accession>A0A917HRA7</accession>
<gene>
    <name evidence="1" type="ORF">GCM10011416_00080</name>
</gene>
<proteinExistence type="predicted"/>
<dbReference type="AlphaFoldDB" id="A0A917HRA7"/>
<dbReference type="RefSeq" id="WP_188597225.1">
    <property type="nucleotide sequence ID" value="NZ_BMJW01000001.1"/>
</dbReference>
<reference evidence="1" key="2">
    <citation type="submission" date="2020-09" db="EMBL/GenBank/DDBJ databases">
        <authorList>
            <person name="Sun Q."/>
            <person name="Zhou Y."/>
        </authorList>
    </citation>
    <scope>NUCLEOTIDE SEQUENCE</scope>
    <source>
        <strain evidence="1">CGMCC 1.15763</strain>
    </source>
</reference>
<keyword evidence="2" id="KW-1185">Reference proteome</keyword>
<protein>
    <submittedName>
        <fullName evidence="1">Uncharacterized protein</fullName>
    </submittedName>
</protein>
<dbReference type="Proteomes" id="UP000633278">
    <property type="component" value="Unassembled WGS sequence"/>
</dbReference>
<name>A0A917HRA7_9FLAO</name>
<evidence type="ECO:0000313" key="2">
    <source>
        <dbReference type="Proteomes" id="UP000633278"/>
    </source>
</evidence>
<dbReference type="EMBL" id="BMJW01000001">
    <property type="protein sequence ID" value="GGG87858.1"/>
    <property type="molecule type" value="Genomic_DNA"/>
</dbReference>
<comment type="caution">
    <text evidence="1">The sequence shown here is derived from an EMBL/GenBank/DDBJ whole genome shotgun (WGS) entry which is preliminary data.</text>
</comment>